<feature type="region of interest" description="Disordered" evidence="1">
    <location>
        <begin position="258"/>
        <end position="314"/>
    </location>
</feature>
<feature type="region of interest" description="Disordered" evidence="1">
    <location>
        <begin position="918"/>
        <end position="957"/>
    </location>
</feature>
<name>A0AA47NCA2_MERPO</name>
<proteinExistence type="predicted"/>
<sequence>MSTDRPKRKIIRKRYDVSDGMPWCEERLVQKVLFLSLKEFRAARRTNTQGPHRLRYGATAQNQQRKTRPKPRSHARTKNKTPVSQDVPNPKHVRWQTHMLENTEEELTLPQMSRDTCSPQSKCDGFQATQILVQVPPAAKDTRIRQITGALENSHSLPSSPVTQPRTLRSHKAQNILAFLNTSKPQCTATLTPQDTSPVRYAEGLNNVCVVPSTSTPTVPTRILRSHTPTPRLNGALRHGPPLLSTNERQGLTLQAYHQHHHGSMRHGRDDPASKRPKLQAQRKFAHSPPSSPGPLVSSSSTLDYSSSTSSCLTRRRPKTEDFLSFLCLRGSVALPNSMAVLGSGQKKESTVTSCLPNSHRRTTEEKGRNTAFRTKARNGIASRPLRRLGVAALLLRGGGDTELVGKQRYELCSNATSSFTPRKLSLRERKMRKAKGEGKQRKREKGGKEKREVERIEGRRKREPVRVLRPRQLSLQVAMVTGLSDQHTSYVLQAPSIKSKSTNSSRCSGPYSRESKTTLPRRHHVGIQHHITRRNLKTYKNHRMPQNQHGACNHRIASVHHSKLRNLACSQASGEISPRTPVKTPGPNNRMLYANPAANSSAIRQQNKHVSEHSGVLRLSRRMRGLPPDTGLNILNAIFATPNNSNPRNCRIQQHKDSKIMLQGIQCVNKVIQERLGFVHKDTRKEMRHNSSVGDSAAVLVATEDSVRHAEEVVQDTVWTQEEGQHNIRTRGNDGYVEEVRKDSDCTFSEDRKNICQHQFRRDGQEVSSHVGKVRQRIPGYGCKDKLRSGKMMCEADYRSNSDASELVFCQDHINNAAKDDNSNVHAGPSKPAREKTQPAPSTRTITRAAVAKANAASATVTSVMCASVDSGKKKNCSTKGTKPTSNSTNKFTNPASSSFDKTSRCTSKESFNVLNKNLSKGTVPNGRNPNLSYKGPVKPSTSVAKTRMSPRNLKR</sequence>
<feature type="compositionally biased region" description="Low complexity" evidence="1">
    <location>
        <begin position="294"/>
        <end position="313"/>
    </location>
</feature>
<feature type="region of interest" description="Disordered" evidence="1">
    <location>
        <begin position="217"/>
        <end position="246"/>
    </location>
</feature>
<keyword evidence="3" id="KW-1185">Reference proteome</keyword>
<protein>
    <submittedName>
        <fullName evidence="2">Protein Jumonji</fullName>
    </submittedName>
</protein>
<dbReference type="EMBL" id="JAOPHQ010000283">
    <property type="protein sequence ID" value="KAK0155580.1"/>
    <property type="molecule type" value="Genomic_DNA"/>
</dbReference>
<evidence type="ECO:0000256" key="1">
    <source>
        <dbReference type="SAM" id="MobiDB-lite"/>
    </source>
</evidence>
<accession>A0AA47NCA2</accession>
<comment type="caution">
    <text evidence="2">The sequence shown here is derived from an EMBL/GenBank/DDBJ whole genome shotgun (WGS) entry which is preliminary data.</text>
</comment>
<reference evidence="2" key="1">
    <citation type="journal article" date="2023" name="Front. Mar. Sci.">
        <title>A new Merluccius polli reference genome to investigate the effects of global change in West African waters.</title>
        <authorList>
            <person name="Mateo J.L."/>
            <person name="Blanco-Fernandez C."/>
            <person name="Garcia-Vazquez E."/>
            <person name="Machado-Schiaffino G."/>
        </authorList>
    </citation>
    <scope>NUCLEOTIDE SEQUENCE</scope>
    <source>
        <strain evidence="2">C29</strain>
        <tissue evidence="2">Fin</tissue>
    </source>
</reference>
<evidence type="ECO:0000313" key="3">
    <source>
        <dbReference type="Proteomes" id="UP001174136"/>
    </source>
</evidence>
<feature type="region of interest" description="Disordered" evidence="1">
    <location>
        <begin position="423"/>
        <end position="461"/>
    </location>
</feature>
<dbReference type="AlphaFoldDB" id="A0AA47NCA2"/>
<feature type="region of interest" description="Disordered" evidence="1">
    <location>
        <begin position="498"/>
        <end position="519"/>
    </location>
</feature>
<dbReference type="Proteomes" id="UP001174136">
    <property type="component" value="Unassembled WGS sequence"/>
</dbReference>
<feature type="compositionally biased region" description="Basic residues" evidence="1">
    <location>
        <begin position="65"/>
        <end position="79"/>
    </location>
</feature>
<feature type="region of interest" description="Disordered" evidence="1">
    <location>
        <begin position="45"/>
        <end position="90"/>
    </location>
</feature>
<evidence type="ECO:0000313" key="2">
    <source>
        <dbReference type="EMBL" id="KAK0155580.1"/>
    </source>
</evidence>
<feature type="compositionally biased region" description="Polar residues" evidence="1">
    <location>
        <begin position="879"/>
        <end position="902"/>
    </location>
</feature>
<feature type="region of interest" description="Disordered" evidence="1">
    <location>
        <begin position="819"/>
        <end position="844"/>
    </location>
</feature>
<gene>
    <name evidence="2" type="primary">jarid2b</name>
    <name evidence="2" type="ORF">N1851_002059</name>
</gene>
<organism evidence="2 3">
    <name type="scientific">Merluccius polli</name>
    <name type="common">Benguela hake</name>
    <name type="synonym">Merluccius cadenati</name>
    <dbReference type="NCBI Taxonomy" id="89951"/>
    <lineage>
        <taxon>Eukaryota</taxon>
        <taxon>Metazoa</taxon>
        <taxon>Chordata</taxon>
        <taxon>Craniata</taxon>
        <taxon>Vertebrata</taxon>
        <taxon>Euteleostomi</taxon>
        <taxon>Actinopterygii</taxon>
        <taxon>Neopterygii</taxon>
        <taxon>Teleostei</taxon>
        <taxon>Neoteleostei</taxon>
        <taxon>Acanthomorphata</taxon>
        <taxon>Zeiogadaria</taxon>
        <taxon>Gadariae</taxon>
        <taxon>Gadiformes</taxon>
        <taxon>Gadoidei</taxon>
        <taxon>Merlucciidae</taxon>
        <taxon>Merluccius</taxon>
    </lineage>
</organism>
<feature type="compositionally biased region" description="Polar residues" evidence="1">
    <location>
        <begin position="918"/>
        <end position="933"/>
    </location>
</feature>
<feature type="region of interest" description="Disordered" evidence="1">
    <location>
        <begin position="872"/>
        <end position="905"/>
    </location>
</feature>
<feature type="compositionally biased region" description="Basic and acidic residues" evidence="1">
    <location>
        <begin position="447"/>
        <end position="458"/>
    </location>
</feature>
<feature type="compositionally biased region" description="Polar residues" evidence="1">
    <location>
        <begin position="498"/>
        <end position="508"/>
    </location>
</feature>